<dbReference type="PROSITE" id="PS51257">
    <property type="entry name" value="PROKAR_LIPOPROTEIN"/>
    <property type="match status" value="1"/>
</dbReference>
<evidence type="ECO:0000256" key="6">
    <source>
        <dbReference type="SAM" id="SignalP"/>
    </source>
</evidence>
<keyword evidence="5" id="KW-0449">Lipoprotein</keyword>
<name>E3H7P9_ILYPC</name>
<keyword evidence="3" id="KW-0472">Membrane</keyword>
<keyword evidence="4" id="KW-0564">Palmitate</keyword>
<proteinExistence type="predicted"/>
<keyword evidence="2 6" id="KW-0732">Signal</keyword>
<dbReference type="OrthoDB" id="85795at2"/>
<feature type="signal peptide" evidence="6">
    <location>
        <begin position="1"/>
        <end position="18"/>
    </location>
</feature>
<dbReference type="InterPro" id="IPR005534">
    <property type="entry name" value="Curli_assmbl/transp-comp_CsgG"/>
</dbReference>
<evidence type="ECO:0000313" key="8">
    <source>
        <dbReference type="Proteomes" id="UP000006875"/>
    </source>
</evidence>
<sequence length="302" mass="33567">MKKIFAFFLILLTITACSKTTSTVKKDDKIQKLREYDESKEQAGPKRKIVIGKVKNETRFGNKRLGDIAKDVLIAEFSKTNKFIVLEREDLDAVMEETEFSNALGQGIISGQQQFLDAEYVIVGSITKYAVNTTGSSKIISKSKEQRAEVAIDIKVIDVRTGKVWSELGEGYSTVKYGTTFGVGTSGGYDESLEQEAFRAATIDSMENIIERIDKTPWSAKVAKAYSNKIIINSGKISNLKLGTKLDVFKQGEKIEFEGEFLGYIEEKKGTAKIIDYMGEDAAIAVFDGEKFDLPAVVKIKR</sequence>
<keyword evidence="8" id="KW-1185">Reference proteome</keyword>
<organism evidence="7 8">
    <name type="scientific">Ilyobacter polytropus (strain ATCC 51220 / DSM 2926 / LMG 16218 / CuHBu1)</name>
    <dbReference type="NCBI Taxonomy" id="572544"/>
    <lineage>
        <taxon>Bacteria</taxon>
        <taxon>Fusobacteriati</taxon>
        <taxon>Fusobacteriota</taxon>
        <taxon>Fusobacteriia</taxon>
        <taxon>Fusobacteriales</taxon>
        <taxon>Fusobacteriaceae</taxon>
        <taxon>Ilyobacter</taxon>
    </lineage>
</organism>
<dbReference type="eggNOG" id="COG1462">
    <property type="taxonomic scope" value="Bacteria"/>
</dbReference>
<dbReference type="EMBL" id="CP002281">
    <property type="protein sequence ID" value="ADO82631.1"/>
    <property type="molecule type" value="Genomic_DNA"/>
</dbReference>
<evidence type="ECO:0000256" key="2">
    <source>
        <dbReference type="ARBA" id="ARBA00022729"/>
    </source>
</evidence>
<evidence type="ECO:0000256" key="4">
    <source>
        <dbReference type="ARBA" id="ARBA00023139"/>
    </source>
</evidence>
<dbReference type="Pfam" id="PF03783">
    <property type="entry name" value="CsgG"/>
    <property type="match status" value="1"/>
</dbReference>
<dbReference type="HOGENOM" id="CLU_920629_0_0_0"/>
<gene>
    <name evidence="7" type="ordered locus">Ilyop_0845</name>
</gene>
<evidence type="ECO:0000256" key="1">
    <source>
        <dbReference type="ARBA" id="ARBA00022475"/>
    </source>
</evidence>
<dbReference type="PANTHER" id="PTHR41164:SF1">
    <property type="entry name" value="CURLI PRODUCTION ASSEMBLY_TRANSPORT COMPONENT CSGG"/>
    <property type="match status" value="1"/>
</dbReference>
<dbReference type="STRING" id="572544.Ilyop_0845"/>
<dbReference type="KEGG" id="ipo:Ilyop_0845"/>
<dbReference type="RefSeq" id="WP_013387301.1">
    <property type="nucleotide sequence ID" value="NC_014632.1"/>
</dbReference>
<dbReference type="Gene3D" id="3.40.50.10610">
    <property type="entry name" value="ABC-type transport auxiliary lipoprotein component"/>
    <property type="match status" value="1"/>
</dbReference>
<dbReference type="GO" id="GO:0030288">
    <property type="term" value="C:outer membrane-bounded periplasmic space"/>
    <property type="evidence" value="ECO:0007669"/>
    <property type="project" value="InterPro"/>
</dbReference>
<keyword evidence="1" id="KW-1003">Cell membrane</keyword>
<evidence type="ECO:0000256" key="5">
    <source>
        <dbReference type="ARBA" id="ARBA00023288"/>
    </source>
</evidence>
<evidence type="ECO:0000313" key="7">
    <source>
        <dbReference type="EMBL" id="ADO82631.1"/>
    </source>
</evidence>
<dbReference type="PANTHER" id="PTHR41164">
    <property type="entry name" value="CURLI PRODUCTION ASSEMBLY/TRANSPORT COMPONENT CSGG"/>
    <property type="match status" value="1"/>
</dbReference>
<dbReference type="AlphaFoldDB" id="E3H7P9"/>
<evidence type="ECO:0000256" key="3">
    <source>
        <dbReference type="ARBA" id="ARBA00023136"/>
    </source>
</evidence>
<protein>
    <submittedName>
        <fullName evidence="7">Curli production assembly/transport component CsgG</fullName>
    </submittedName>
</protein>
<dbReference type="Proteomes" id="UP000006875">
    <property type="component" value="Chromosome"/>
</dbReference>
<reference evidence="7 8" key="1">
    <citation type="journal article" date="2010" name="Stand. Genomic Sci.">
        <title>Complete genome sequence of Ilyobacter polytropus type strain (CuHbu1).</title>
        <authorList>
            <person name="Sikorski J."/>
            <person name="Chertkov O."/>
            <person name="Lapidus A."/>
            <person name="Nolan M."/>
            <person name="Lucas S."/>
            <person name="Del Rio T.G."/>
            <person name="Tice H."/>
            <person name="Cheng J.F."/>
            <person name="Tapia R."/>
            <person name="Han C."/>
            <person name="Goodwin L."/>
            <person name="Pitluck S."/>
            <person name="Liolios K."/>
            <person name="Ivanova N."/>
            <person name="Mavromatis K."/>
            <person name="Mikhailova N."/>
            <person name="Pati A."/>
            <person name="Chen A."/>
            <person name="Palaniappan K."/>
            <person name="Land M."/>
            <person name="Hauser L."/>
            <person name="Chang Y.J."/>
            <person name="Jeffries C.D."/>
            <person name="Brambilla E."/>
            <person name="Yasawong M."/>
            <person name="Rohde M."/>
            <person name="Pukall R."/>
            <person name="Spring S."/>
            <person name="Goker M."/>
            <person name="Woyke T."/>
            <person name="Bristow J."/>
            <person name="Eisen J.A."/>
            <person name="Markowitz V."/>
            <person name="Hugenholtz P."/>
            <person name="Kyrpides N.C."/>
            <person name="Klenk H.P."/>
        </authorList>
    </citation>
    <scope>NUCLEOTIDE SEQUENCE [LARGE SCALE GENOMIC DNA]</scope>
    <source>
        <strain evidence="8">ATCC 51220 / DSM 2926 / LMG 16218 / CuHBu1</strain>
    </source>
</reference>
<accession>E3H7P9</accession>
<feature type="chain" id="PRO_5003170176" evidence="6">
    <location>
        <begin position="19"/>
        <end position="302"/>
    </location>
</feature>